<evidence type="ECO:0000313" key="3">
    <source>
        <dbReference type="Proteomes" id="UP001303373"/>
    </source>
</evidence>
<protein>
    <submittedName>
        <fullName evidence="2">Uncharacterized protein</fullName>
    </submittedName>
</protein>
<feature type="compositionally biased region" description="Basic and acidic residues" evidence="1">
    <location>
        <begin position="14"/>
        <end position="25"/>
    </location>
</feature>
<feature type="compositionally biased region" description="Low complexity" evidence="1">
    <location>
        <begin position="248"/>
        <end position="260"/>
    </location>
</feature>
<feature type="compositionally biased region" description="Polar residues" evidence="1">
    <location>
        <begin position="238"/>
        <end position="247"/>
    </location>
</feature>
<name>A0AAQ3R7G6_9PEZI</name>
<sequence>MPPLRNLPPVKLPLKTERTHEENQERAYIAASRRSDRSLEARVESARRASEIHKKRTGRSLRVTESDVMNEEMYEEEDDDLPAQYRRLTAHLHTQNAQFDRRWQAYLINQVAMRSALGQTMQNGQANPLFPTGPLSPNITQMQQVNGFQNPMMSPLAFNQSSPSYRQSPYPLSQGMRQNGHDRSASIAVPQQQSTIGSPIEPIKTEERRNSLPTQTRPNLKRSASSELTLPSKKREQTSTPGSSSDMPSAPQQQQSNPSPFNVGSLFNTHFDDNSNPLSMSLPMESQQMLAGAPIDMNDPIMSAMMGNPYSGQSSYSFNHNPKFDYSSNNMSGLDQTLVPSNLELNKAANANMSNTLWDYPDAPQMPDNSQFKAAIEARYAGVGNDSTAGTPFDDNSWSSFIDGGIFGSDELEEGLET</sequence>
<feature type="compositionally biased region" description="Polar residues" evidence="1">
    <location>
        <begin position="211"/>
        <end position="229"/>
    </location>
</feature>
<proteinExistence type="predicted"/>
<dbReference type="Proteomes" id="UP001303373">
    <property type="component" value="Chromosome 12"/>
</dbReference>
<evidence type="ECO:0000256" key="1">
    <source>
        <dbReference type="SAM" id="MobiDB-lite"/>
    </source>
</evidence>
<feature type="region of interest" description="Disordered" evidence="1">
    <location>
        <begin position="150"/>
        <end position="276"/>
    </location>
</feature>
<evidence type="ECO:0000313" key="2">
    <source>
        <dbReference type="EMBL" id="WPH04356.1"/>
    </source>
</evidence>
<reference evidence="2 3" key="1">
    <citation type="submission" date="2023-11" db="EMBL/GenBank/DDBJ databases">
        <title>An acidophilic fungus is an integral part of prey digestion in a carnivorous sundew plant.</title>
        <authorList>
            <person name="Tsai I.J."/>
        </authorList>
    </citation>
    <scope>NUCLEOTIDE SEQUENCE [LARGE SCALE GENOMIC DNA]</scope>
    <source>
        <strain evidence="2">169a</strain>
    </source>
</reference>
<keyword evidence="3" id="KW-1185">Reference proteome</keyword>
<feature type="region of interest" description="Disordered" evidence="1">
    <location>
        <begin position="1"/>
        <end position="38"/>
    </location>
</feature>
<organism evidence="2 3">
    <name type="scientific">Acrodontium crateriforme</name>
    <dbReference type="NCBI Taxonomy" id="150365"/>
    <lineage>
        <taxon>Eukaryota</taxon>
        <taxon>Fungi</taxon>
        <taxon>Dikarya</taxon>
        <taxon>Ascomycota</taxon>
        <taxon>Pezizomycotina</taxon>
        <taxon>Dothideomycetes</taxon>
        <taxon>Dothideomycetidae</taxon>
        <taxon>Mycosphaerellales</taxon>
        <taxon>Teratosphaeriaceae</taxon>
        <taxon>Acrodontium</taxon>
    </lineage>
</organism>
<feature type="compositionally biased region" description="Low complexity" evidence="1">
    <location>
        <begin position="160"/>
        <end position="174"/>
    </location>
</feature>
<accession>A0AAQ3R7G6</accession>
<dbReference type="AlphaFoldDB" id="A0AAQ3R7G6"/>
<dbReference type="EMBL" id="CP138591">
    <property type="protein sequence ID" value="WPH04356.1"/>
    <property type="molecule type" value="Genomic_DNA"/>
</dbReference>
<gene>
    <name evidence="2" type="ORF">R9X50_00724600</name>
</gene>